<dbReference type="Gene3D" id="3.30.54.20">
    <property type="match status" value="1"/>
</dbReference>
<dbReference type="Proteomes" id="UP001168167">
    <property type="component" value="Unassembled WGS sequence"/>
</dbReference>
<evidence type="ECO:0000256" key="1">
    <source>
        <dbReference type="ARBA" id="ARBA00008226"/>
    </source>
</evidence>
<dbReference type="InterPro" id="IPR009000">
    <property type="entry name" value="Transl_B-barrel_sf"/>
</dbReference>
<dbReference type="PRINTS" id="PR00980">
    <property type="entry name" value="TRNASYNTHALA"/>
</dbReference>
<dbReference type="InterPro" id="IPR018163">
    <property type="entry name" value="Thr/Ala-tRNA-synth_IIc_edit"/>
</dbReference>
<dbReference type="Gene3D" id="3.30.980.10">
    <property type="entry name" value="Threonyl-trna Synthetase, Chain A, domain 2"/>
    <property type="match status" value="1"/>
</dbReference>
<evidence type="ECO:0000256" key="11">
    <source>
        <dbReference type="HAMAP-Rule" id="MF_00036"/>
    </source>
</evidence>
<evidence type="ECO:0000256" key="8">
    <source>
        <dbReference type="ARBA" id="ARBA00022884"/>
    </source>
</evidence>
<dbReference type="Gene3D" id="3.10.310.40">
    <property type="match status" value="1"/>
</dbReference>
<dbReference type="HAMAP" id="MF_00036_B">
    <property type="entry name" value="Ala_tRNA_synth_B"/>
    <property type="match status" value="1"/>
</dbReference>
<keyword evidence="6 11" id="KW-0862">Zinc</keyword>
<dbReference type="SMART" id="SM00863">
    <property type="entry name" value="tRNA_SAD"/>
    <property type="match status" value="1"/>
</dbReference>
<dbReference type="SUPFAM" id="SSF55186">
    <property type="entry name" value="ThrRS/AlaRS common domain"/>
    <property type="match status" value="1"/>
</dbReference>
<keyword evidence="3 11" id="KW-0436">Ligase</keyword>
<keyword evidence="4 11" id="KW-0479">Metal-binding</keyword>
<dbReference type="InterPro" id="IPR018165">
    <property type="entry name" value="Ala-tRNA-synth_IIc_core"/>
</dbReference>
<dbReference type="NCBIfam" id="TIGR00344">
    <property type="entry name" value="alaS"/>
    <property type="match status" value="1"/>
</dbReference>
<feature type="binding site" evidence="11">
    <location>
        <position position="685"/>
    </location>
    <ligand>
        <name>Zn(2+)</name>
        <dbReference type="ChEBI" id="CHEBI:29105"/>
    </ligand>
</feature>
<dbReference type="InterPro" id="IPR018164">
    <property type="entry name" value="Ala-tRNA-synth_IIc_N"/>
</dbReference>
<evidence type="ECO:0000256" key="5">
    <source>
        <dbReference type="ARBA" id="ARBA00022741"/>
    </source>
</evidence>
<dbReference type="InterPro" id="IPR045864">
    <property type="entry name" value="aa-tRNA-synth_II/BPL/LPL"/>
</dbReference>
<feature type="domain" description="Alanyl-transfer RNA synthetases family profile" evidence="13">
    <location>
        <begin position="1"/>
        <end position="728"/>
    </location>
</feature>
<reference evidence="14" key="1">
    <citation type="submission" date="2022-08" db="EMBL/GenBank/DDBJ databases">
        <authorList>
            <person name="Dzunkova M."/>
            <person name="La Clair J."/>
            <person name="Tyml T."/>
            <person name="Doud D."/>
            <person name="Schulz F."/>
            <person name="Piquer S."/>
            <person name="Porcel Sanchis D."/>
            <person name="Osborn A."/>
            <person name="Robinson D."/>
            <person name="Louie K.B."/>
            <person name="Bowen B.P."/>
            <person name="Bowers R."/>
            <person name="Lee J."/>
            <person name="Arnau Llombart V."/>
            <person name="Diaz Villanueva W."/>
            <person name="Gosliner T."/>
            <person name="Northen T."/>
            <person name="Cheng J.-F."/>
            <person name="Burkart M.D."/>
            <person name="Woyke T."/>
        </authorList>
    </citation>
    <scope>NUCLEOTIDE SEQUENCE</scope>
    <source>
        <strain evidence="14">Df01</strain>
    </source>
</reference>
<dbReference type="EC" id="6.1.1.7" evidence="11"/>
<comment type="similarity">
    <text evidence="1 11">Belongs to the class-II aminoacyl-tRNA synthetase family.</text>
</comment>
<evidence type="ECO:0000256" key="7">
    <source>
        <dbReference type="ARBA" id="ARBA00022840"/>
    </source>
</evidence>
<dbReference type="InterPro" id="IPR012947">
    <property type="entry name" value="tRNA_SAD"/>
</dbReference>
<evidence type="ECO:0000256" key="3">
    <source>
        <dbReference type="ARBA" id="ARBA00022598"/>
    </source>
</evidence>
<dbReference type="InterPro" id="IPR023033">
    <property type="entry name" value="Ala_tRNA_ligase_euk/bac"/>
</dbReference>
<evidence type="ECO:0000313" key="14">
    <source>
        <dbReference type="EMBL" id="MDM5146869.1"/>
    </source>
</evidence>
<dbReference type="PANTHER" id="PTHR11777:SF9">
    <property type="entry name" value="ALANINE--TRNA LIGASE, CYTOPLASMIC"/>
    <property type="match status" value="1"/>
</dbReference>
<dbReference type="InterPro" id="IPR050058">
    <property type="entry name" value="Ala-tRNA_ligase"/>
</dbReference>
<dbReference type="SUPFAM" id="SSF55681">
    <property type="entry name" value="Class II aaRS and biotin synthetases"/>
    <property type="match status" value="1"/>
</dbReference>
<evidence type="ECO:0000256" key="12">
    <source>
        <dbReference type="SAM" id="Coils"/>
    </source>
</evidence>
<proteinExistence type="inferred from homology"/>
<evidence type="ECO:0000256" key="10">
    <source>
        <dbReference type="ARBA" id="ARBA00023146"/>
    </source>
</evidence>
<dbReference type="CDD" id="cd00673">
    <property type="entry name" value="AlaRS_core"/>
    <property type="match status" value="1"/>
</dbReference>
<dbReference type="Gene3D" id="3.30.930.10">
    <property type="entry name" value="Bira Bifunctional Protein, Domain 2"/>
    <property type="match status" value="1"/>
</dbReference>
<keyword evidence="5 11" id="KW-0547">Nucleotide-binding</keyword>
<comment type="function">
    <text evidence="11">Catalyzes the attachment of alanine to tRNA(Ala) in a two-step reaction: alanine is first activated by ATP to form Ala-AMP and then transferred to the acceptor end of tRNA(Ala). Also edits incorrectly charged Ser-tRNA(Ala) and Gly-tRNA(Ala) via its editing domain.</text>
</comment>
<dbReference type="GO" id="GO:0004813">
    <property type="term" value="F:alanine-tRNA ligase activity"/>
    <property type="evidence" value="ECO:0007669"/>
    <property type="project" value="UniProtKB-EC"/>
</dbReference>
<comment type="cofactor">
    <cofactor evidence="11">
        <name>Zn(2+)</name>
        <dbReference type="ChEBI" id="CHEBI:29105"/>
    </cofactor>
    <text evidence="11">Binds 1 zinc ion per subunit.</text>
</comment>
<dbReference type="EMBL" id="JANQAO010000001">
    <property type="protein sequence ID" value="MDM5146869.1"/>
    <property type="molecule type" value="Genomic_DNA"/>
</dbReference>
<keyword evidence="8 11" id="KW-0694">RNA-binding</keyword>
<gene>
    <name evidence="11 14" type="primary">alaS</name>
    <name evidence="14" type="ORF">NQX30_00495</name>
</gene>
<accession>A0ABT7QJJ1</accession>
<dbReference type="Pfam" id="PF01411">
    <property type="entry name" value="tRNA-synt_2c"/>
    <property type="match status" value="1"/>
</dbReference>
<dbReference type="SUPFAM" id="SSF101353">
    <property type="entry name" value="Putative anticodon-binding domain of alanyl-tRNA synthetase (AlaRS)"/>
    <property type="match status" value="1"/>
</dbReference>
<keyword evidence="2 11" id="KW-0820">tRNA-binding</keyword>
<feature type="binding site" evidence="11">
    <location>
        <position position="586"/>
    </location>
    <ligand>
        <name>Zn(2+)</name>
        <dbReference type="ChEBI" id="CHEBI:29105"/>
    </ligand>
</feature>
<dbReference type="InterPro" id="IPR003156">
    <property type="entry name" value="DHHA1_dom"/>
</dbReference>
<dbReference type="InterPro" id="IPR018162">
    <property type="entry name" value="Ala-tRNA-ligase_IIc_anticod-bd"/>
</dbReference>
<keyword evidence="11" id="KW-0963">Cytoplasm</keyword>
<evidence type="ECO:0000313" key="15">
    <source>
        <dbReference type="Proteomes" id="UP001168167"/>
    </source>
</evidence>
<protein>
    <recommendedName>
        <fullName evidence="11">Alanine--tRNA ligase</fullName>
        <ecNumber evidence="11">6.1.1.7</ecNumber>
    </recommendedName>
    <alternativeName>
        <fullName evidence="11">Alanyl-tRNA synthetase</fullName>
        <shortName evidence="11">AlaRS</shortName>
    </alternativeName>
</protein>
<dbReference type="Pfam" id="PF02272">
    <property type="entry name" value="DHHA1"/>
    <property type="match status" value="1"/>
</dbReference>
<evidence type="ECO:0000256" key="9">
    <source>
        <dbReference type="ARBA" id="ARBA00022917"/>
    </source>
</evidence>
<feature type="coiled-coil region" evidence="12">
    <location>
        <begin position="744"/>
        <end position="771"/>
    </location>
</feature>
<keyword evidence="15" id="KW-1185">Reference proteome</keyword>
<dbReference type="SUPFAM" id="SSF50447">
    <property type="entry name" value="Translation proteins"/>
    <property type="match status" value="1"/>
</dbReference>
<evidence type="ECO:0000256" key="6">
    <source>
        <dbReference type="ARBA" id="ARBA00022833"/>
    </source>
</evidence>
<keyword evidence="7 11" id="KW-0067">ATP-binding</keyword>
<evidence type="ECO:0000256" key="4">
    <source>
        <dbReference type="ARBA" id="ARBA00022723"/>
    </source>
</evidence>
<reference evidence="14" key="2">
    <citation type="journal article" date="2023" name="Microbiome">
        <title>Synthase-selected sorting approach identifies a beta-lactone synthase in a nudibranch symbiotic bacterium.</title>
        <authorList>
            <person name="Dzunkova M."/>
            <person name="La Clair J.J."/>
            <person name="Tyml T."/>
            <person name="Doud D."/>
            <person name="Schulz F."/>
            <person name="Piquer-Esteban S."/>
            <person name="Porcel Sanchis D."/>
            <person name="Osborn A."/>
            <person name="Robinson D."/>
            <person name="Louie K.B."/>
            <person name="Bowen B.P."/>
            <person name="Bowers R.M."/>
            <person name="Lee J."/>
            <person name="Arnau V."/>
            <person name="Diaz-Villanueva W."/>
            <person name="Stepanauskas R."/>
            <person name="Gosliner T."/>
            <person name="Date S.V."/>
            <person name="Northen T.R."/>
            <person name="Cheng J.F."/>
            <person name="Burkart M.D."/>
            <person name="Woyke T."/>
        </authorList>
    </citation>
    <scope>NUCLEOTIDE SEQUENCE</scope>
    <source>
        <strain evidence="14">Df01</strain>
    </source>
</reference>
<evidence type="ECO:0000259" key="13">
    <source>
        <dbReference type="PROSITE" id="PS50860"/>
    </source>
</evidence>
<dbReference type="Pfam" id="PF07973">
    <property type="entry name" value="tRNA_SAD"/>
    <property type="match status" value="1"/>
</dbReference>
<feature type="binding site" evidence="11">
    <location>
        <position position="689"/>
    </location>
    <ligand>
        <name>Zn(2+)</name>
        <dbReference type="ChEBI" id="CHEBI:29105"/>
    </ligand>
</feature>
<dbReference type="PANTHER" id="PTHR11777">
    <property type="entry name" value="ALANYL-TRNA SYNTHETASE"/>
    <property type="match status" value="1"/>
</dbReference>
<organism evidence="14 15">
    <name type="scientific">Candidatus Doriopsillibacter californiensis</name>
    <dbReference type="NCBI Taxonomy" id="2970740"/>
    <lineage>
        <taxon>Bacteria</taxon>
        <taxon>Pseudomonadati</taxon>
        <taxon>Pseudomonadota</taxon>
        <taxon>Gammaproteobacteria</taxon>
        <taxon>Candidatus Tethybacterales</taxon>
        <taxon>Candidatus Persebacteraceae</taxon>
        <taxon>Candidatus Doriopsillibacter</taxon>
    </lineage>
</organism>
<comment type="caution">
    <text evidence="14">The sequence shown here is derived from an EMBL/GenBank/DDBJ whole genome shotgun (WGS) entry which is preliminary data.</text>
</comment>
<name>A0ABT7QJJ1_9GAMM</name>
<feature type="binding site" evidence="11">
    <location>
        <position position="582"/>
    </location>
    <ligand>
        <name>Zn(2+)</name>
        <dbReference type="ChEBI" id="CHEBI:29105"/>
    </ligand>
</feature>
<keyword evidence="12" id="KW-0175">Coiled coil</keyword>
<comment type="catalytic activity">
    <reaction evidence="11">
        <text>tRNA(Ala) + L-alanine + ATP = L-alanyl-tRNA(Ala) + AMP + diphosphate</text>
        <dbReference type="Rhea" id="RHEA:12540"/>
        <dbReference type="Rhea" id="RHEA-COMP:9657"/>
        <dbReference type="Rhea" id="RHEA-COMP:9923"/>
        <dbReference type="ChEBI" id="CHEBI:30616"/>
        <dbReference type="ChEBI" id="CHEBI:33019"/>
        <dbReference type="ChEBI" id="CHEBI:57972"/>
        <dbReference type="ChEBI" id="CHEBI:78442"/>
        <dbReference type="ChEBI" id="CHEBI:78497"/>
        <dbReference type="ChEBI" id="CHEBI:456215"/>
        <dbReference type="EC" id="6.1.1.7"/>
    </reaction>
</comment>
<comment type="domain">
    <text evidence="11">Consists of three domains; the N-terminal catalytic domain, the editing domain and the C-terminal C-Ala domain. The editing domain removes incorrectly charged amino acids, while the C-Ala domain, along with tRNA(Ala), serves as a bridge to cooperatively bring together the editing and aminoacylation centers thus stimulating deacylation of misacylated tRNAs.</text>
</comment>
<dbReference type="Gene3D" id="2.40.30.130">
    <property type="match status" value="1"/>
</dbReference>
<keyword evidence="9 11" id="KW-0648">Protein biosynthesis</keyword>
<keyword evidence="10 11" id="KW-0030">Aminoacyl-tRNA synthetase</keyword>
<evidence type="ECO:0000256" key="2">
    <source>
        <dbReference type="ARBA" id="ARBA00022555"/>
    </source>
</evidence>
<comment type="subcellular location">
    <subcellularLocation>
        <location evidence="11">Cytoplasm</location>
    </subcellularLocation>
</comment>
<dbReference type="PROSITE" id="PS50860">
    <property type="entry name" value="AA_TRNA_LIGASE_II_ALA"/>
    <property type="match status" value="1"/>
</dbReference>
<dbReference type="InterPro" id="IPR002318">
    <property type="entry name" value="Ala-tRNA-lgiase_IIc"/>
</dbReference>
<sequence>MKSLDIREKFLRFFAEKEHTRIDSSPLVPANDPTLLFTNSGMVQFKDVFLGFDKPHHHTATTAQRCLRAGGKHNDLENVGYTARHHTFFEMLGNFSFGAYFKEKAIPYAWEFLTSPQWLGLKKEHLWVTVFGGGHLFGDDSPPVPADDDAYALWLKTLVAAGFNEAEAAQRITRIPTTDNFWMMGETGPCGPCSEIFYDRDKNSEYFRGTDESHADDCVEVWNLVFMEFNRDDTGLLNKLPKPCVDTGMGLERISAVMQKVHSNYEIDLFADLLKKVNDKVTTAGGKDSGNDYTPSHKVIADHIRAAAFLIADGVMPTNEGRGYVLRRIIRRALRHGHKLGAQQAFFYQLIRYLPALMGGAHPILQTRLSLIEKILQTEEENFSTLLRHGMTMLRRELGTLGTQRKLTGDTVFKLYDTYGFPADMTADVAREEGIAVDMAGFEAHMSTQRKRSRAAMTFNIGQKTIAYDGVATEFVGYDDTETEVEVLALFVNGEAVKEARAGQEALVVLNRTPFYAQSGGQVGDIGLMCSKETKIRVTDTHKIRTDVWGHMATIDAGAVHTGMIVRGEVDATRRDAIRCNHSATHLMHAALRQVLGQHVEQKGSLVSPDYLRFDFSHHTAVSNDELRAVETIVNEQIRHNHSVETQSLPYDDALNLGAMALFGEKYGDIVRTVIIDRDFSVELCGGSHVTRTGNIGFFQFRSEGAIAAGVRRVEAVTARSAVAHAQHLHTRLQHISNLMKSSTDKVEEKIIQLRESLKETNKRLEALQAAQADQLAIQLAQLAVAHNGAQILVATDADTDIKALRELAVQLRERLSPAAVLLAGSNGDTAAFVAATDKSLNISAREWIDVVATVANAKGGGKIDFAQAGGGDCTQIDAALTAARAFVGIK</sequence>